<dbReference type="Proteomes" id="UP001595445">
    <property type="component" value="Unassembled WGS sequence"/>
</dbReference>
<dbReference type="Pfam" id="PF17267">
    <property type="entry name" value="DUF5333"/>
    <property type="match status" value="1"/>
</dbReference>
<proteinExistence type="predicted"/>
<sequence length="134" mass="14645">MRPFVLTLTLTAALAAPAFALVPINEEPVIGEKLLQGFIGDAIADNCPTMQARKLRALGELNKLRDYALAQGYPSDVVREFVTSKEEKAKFKAKAADWLKAKGAEPGKPEAYCRIGEEEIARQSLIGSLLRSTR</sequence>
<dbReference type="RefSeq" id="WP_197642196.1">
    <property type="nucleotide sequence ID" value="NZ_JAEACP010000003.1"/>
</dbReference>
<organism evidence="2 3">
    <name type="scientific">Tabrizicola soli</name>
    <dbReference type="NCBI Taxonomy" id="2185115"/>
    <lineage>
        <taxon>Bacteria</taxon>
        <taxon>Pseudomonadati</taxon>
        <taxon>Pseudomonadota</taxon>
        <taxon>Alphaproteobacteria</taxon>
        <taxon>Rhodobacterales</taxon>
        <taxon>Paracoccaceae</taxon>
        <taxon>Tabrizicola</taxon>
    </lineage>
</organism>
<protein>
    <submittedName>
        <fullName evidence="2">DUF5333 domain-containing protein</fullName>
    </submittedName>
</protein>
<comment type="caution">
    <text evidence="2">The sequence shown here is derived from an EMBL/GenBank/DDBJ whole genome shotgun (WGS) entry which is preliminary data.</text>
</comment>
<evidence type="ECO:0000256" key="1">
    <source>
        <dbReference type="SAM" id="SignalP"/>
    </source>
</evidence>
<reference evidence="3" key="1">
    <citation type="journal article" date="2019" name="Int. J. Syst. Evol. Microbiol.">
        <title>The Global Catalogue of Microorganisms (GCM) 10K type strain sequencing project: providing services to taxonomists for standard genome sequencing and annotation.</title>
        <authorList>
            <consortium name="The Broad Institute Genomics Platform"/>
            <consortium name="The Broad Institute Genome Sequencing Center for Infectious Disease"/>
            <person name="Wu L."/>
            <person name="Ma J."/>
        </authorList>
    </citation>
    <scope>NUCLEOTIDE SEQUENCE [LARGE SCALE GENOMIC DNA]</scope>
    <source>
        <strain evidence="3">KCTC 62102</strain>
    </source>
</reference>
<accession>A0ABV7DZI5</accession>
<dbReference type="EMBL" id="JBHRSM010000026">
    <property type="protein sequence ID" value="MFC3087714.1"/>
    <property type="molecule type" value="Genomic_DNA"/>
</dbReference>
<dbReference type="InterPro" id="IPR020349">
    <property type="entry name" value="Uncharacterised_14.7kDa"/>
</dbReference>
<name>A0ABV7DZI5_9RHOB</name>
<evidence type="ECO:0000313" key="3">
    <source>
        <dbReference type="Proteomes" id="UP001595445"/>
    </source>
</evidence>
<evidence type="ECO:0000313" key="2">
    <source>
        <dbReference type="EMBL" id="MFC3087714.1"/>
    </source>
</evidence>
<feature type="signal peptide" evidence="1">
    <location>
        <begin position="1"/>
        <end position="20"/>
    </location>
</feature>
<keyword evidence="1" id="KW-0732">Signal</keyword>
<keyword evidence="3" id="KW-1185">Reference proteome</keyword>
<feature type="chain" id="PRO_5046398276" evidence="1">
    <location>
        <begin position="21"/>
        <end position="134"/>
    </location>
</feature>
<gene>
    <name evidence="2" type="ORF">ACFOD6_16830</name>
</gene>